<evidence type="ECO:0000313" key="1">
    <source>
        <dbReference type="EMBL" id="XPM65904.1"/>
    </source>
</evidence>
<gene>
    <name evidence="1" type="ORF">BH720_010590</name>
</gene>
<keyword evidence="2" id="KW-1185">Reference proteome</keyword>
<dbReference type="EMBL" id="CP182909">
    <property type="protein sequence ID" value="XPM65904.1"/>
    <property type="molecule type" value="Genomic_DNA"/>
</dbReference>
<reference evidence="1 2" key="1">
    <citation type="journal article" date="2016" name="Genome Announc.">
        <title>Draft Genome Sequence of the Thermotolerant Cyanobacterium Desertifilum sp. IPPAS B-1220.</title>
        <authorList>
            <person name="Mironov K.S."/>
            <person name="Sinetova M.A."/>
            <person name="Bolatkhan K."/>
            <person name="Zayadan B.K."/>
            <person name="Ustinova V.V."/>
            <person name="Kupriyanova E.V."/>
            <person name="Skrypnik A.N."/>
            <person name="Gogoleva N.E."/>
            <person name="Gogolev Y.V."/>
            <person name="Los D.A."/>
        </authorList>
    </citation>
    <scope>NUCLEOTIDE SEQUENCE [LARGE SCALE GENOMIC DNA]</scope>
    <source>
        <strain evidence="1 2">IPPAS B-1220</strain>
    </source>
</reference>
<organism evidence="1 2">
    <name type="scientific">Desertifilum tharense IPPAS B-1220</name>
    <dbReference type="NCBI Taxonomy" id="1781255"/>
    <lineage>
        <taxon>Bacteria</taxon>
        <taxon>Bacillati</taxon>
        <taxon>Cyanobacteriota</taxon>
        <taxon>Cyanophyceae</taxon>
        <taxon>Desertifilales</taxon>
        <taxon>Desertifilaceae</taxon>
        <taxon>Desertifilum</taxon>
    </lineage>
</organism>
<evidence type="ECO:0000313" key="2">
    <source>
        <dbReference type="Proteomes" id="UP000095472"/>
    </source>
</evidence>
<dbReference type="Proteomes" id="UP000095472">
    <property type="component" value="Chromosome"/>
</dbReference>
<sequence>MDKLVQAADLQLGSEKFQHKPFQQYDEIFFFFSPSRLSQSFSDPLRIVC</sequence>
<proteinExistence type="predicted"/>
<protein>
    <submittedName>
        <fullName evidence="1">Uncharacterized protein</fullName>
    </submittedName>
</protein>
<name>A0ACD5H074_9CYAN</name>
<accession>A0ACD5H074</accession>